<sequence>MSINKGDTLTIPVYNQEAEQNAVEVQWSQSFRTRTARYYIVQAHNQSRDNAEVLLYVQDRFYKDLNSKVPGARHEGDSWVVTIDDHFQYGQKNRNGEGRWVALHDKDNKPYQHRFMIVTIQSKVSDQALNLAKKFGAGEIADQVRKLGSSFIGDYLHTF</sequence>
<protein>
    <submittedName>
        <fullName evidence="1">Uncharacterized protein</fullName>
    </submittedName>
</protein>
<organism evidence="1 2">
    <name type="scientific">Fusarium equiseti</name>
    <name type="common">Fusarium scirpi</name>
    <dbReference type="NCBI Taxonomy" id="61235"/>
    <lineage>
        <taxon>Eukaryota</taxon>
        <taxon>Fungi</taxon>
        <taxon>Dikarya</taxon>
        <taxon>Ascomycota</taxon>
        <taxon>Pezizomycotina</taxon>
        <taxon>Sordariomycetes</taxon>
        <taxon>Hypocreomycetidae</taxon>
        <taxon>Hypocreales</taxon>
        <taxon>Nectriaceae</taxon>
        <taxon>Fusarium</taxon>
        <taxon>Fusarium incarnatum-equiseti species complex</taxon>
    </lineage>
</organism>
<name>A0A8J2IPG6_FUSEQ</name>
<accession>A0A8J2IPG6</accession>
<reference evidence="1" key="1">
    <citation type="submission" date="2021-05" db="EMBL/GenBank/DDBJ databases">
        <authorList>
            <person name="Khan N."/>
        </authorList>
    </citation>
    <scope>NUCLEOTIDE SEQUENCE</scope>
</reference>
<comment type="caution">
    <text evidence="1">The sequence shown here is derived from an EMBL/GenBank/DDBJ whole genome shotgun (WGS) entry which is preliminary data.</text>
</comment>
<evidence type="ECO:0000313" key="1">
    <source>
        <dbReference type="EMBL" id="CAG7561228.1"/>
    </source>
</evidence>
<gene>
    <name evidence="1" type="ORF">FEQUK3_LOCUS6953</name>
</gene>
<dbReference type="EMBL" id="CAJSTJ010000140">
    <property type="protein sequence ID" value="CAG7561228.1"/>
    <property type="molecule type" value="Genomic_DNA"/>
</dbReference>
<dbReference type="Proteomes" id="UP000693738">
    <property type="component" value="Unassembled WGS sequence"/>
</dbReference>
<evidence type="ECO:0000313" key="2">
    <source>
        <dbReference type="Proteomes" id="UP000693738"/>
    </source>
</evidence>
<proteinExistence type="predicted"/>
<dbReference type="AlphaFoldDB" id="A0A8J2IPG6"/>